<dbReference type="EMBL" id="BORU01000005">
    <property type="protein sequence ID" value="GIO57581.1"/>
    <property type="molecule type" value="Genomic_DNA"/>
</dbReference>
<sequence length="62" mass="6722">MALDQAAAAHAGGPAAFLMPYALLMHSFLMSYQAFELPAYFSDDLPDSLLNAFRLRPSNADS</sequence>
<dbReference type="Proteomes" id="UP000676601">
    <property type="component" value="Unassembled WGS sequence"/>
</dbReference>
<evidence type="ECO:0000313" key="1">
    <source>
        <dbReference type="EMBL" id="GIO57581.1"/>
    </source>
</evidence>
<protein>
    <submittedName>
        <fullName evidence="1">Uncharacterized protein</fullName>
    </submittedName>
</protein>
<name>A0ABQ4LM44_9BACL</name>
<comment type="caution">
    <text evidence="1">The sequence shown here is derived from an EMBL/GenBank/DDBJ whole genome shotgun (WGS) entry which is preliminary data.</text>
</comment>
<gene>
    <name evidence="1" type="ORF">J21TS7_58990</name>
</gene>
<reference evidence="1 2" key="1">
    <citation type="submission" date="2021-03" db="EMBL/GenBank/DDBJ databases">
        <title>Antimicrobial resistance genes in bacteria isolated from Japanese honey, and their potential for conferring macrolide and lincosamide resistance in the American foulbrood pathogen Paenibacillus larvae.</title>
        <authorList>
            <person name="Okamoto M."/>
            <person name="Kumagai M."/>
            <person name="Kanamori H."/>
            <person name="Takamatsu D."/>
        </authorList>
    </citation>
    <scope>NUCLEOTIDE SEQUENCE [LARGE SCALE GENOMIC DNA]</scope>
    <source>
        <strain evidence="1 2">J21TS7</strain>
    </source>
</reference>
<evidence type="ECO:0000313" key="2">
    <source>
        <dbReference type="Proteomes" id="UP000676601"/>
    </source>
</evidence>
<proteinExistence type="predicted"/>
<accession>A0ABQ4LM44</accession>
<keyword evidence="2" id="KW-1185">Reference proteome</keyword>
<organism evidence="1 2">
    <name type="scientific">Paenibacillus cineris</name>
    <dbReference type="NCBI Taxonomy" id="237530"/>
    <lineage>
        <taxon>Bacteria</taxon>
        <taxon>Bacillati</taxon>
        <taxon>Bacillota</taxon>
        <taxon>Bacilli</taxon>
        <taxon>Bacillales</taxon>
        <taxon>Paenibacillaceae</taxon>
        <taxon>Paenibacillus</taxon>
    </lineage>
</organism>